<protein>
    <submittedName>
        <fullName evidence="1">Uncharacterized protein</fullName>
    </submittedName>
</protein>
<comment type="caution">
    <text evidence="1">The sequence shown here is derived from an EMBL/GenBank/DDBJ whole genome shotgun (WGS) entry which is preliminary data.</text>
</comment>
<evidence type="ECO:0000313" key="2">
    <source>
        <dbReference type="Proteomes" id="UP001054837"/>
    </source>
</evidence>
<dbReference type="Proteomes" id="UP001054837">
    <property type="component" value="Unassembled WGS sequence"/>
</dbReference>
<dbReference type="EMBL" id="BPLQ01001054">
    <property type="protein sequence ID" value="GIX77816.1"/>
    <property type="molecule type" value="Genomic_DNA"/>
</dbReference>
<name>A0AAV4N2E1_9ARAC</name>
<accession>A0AAV4N2E1</accession>
<sequence>MNGIVQKDLHVLCEERNVQFERESCMFLEHAPQKTSAWVCFSQNHVAIVPTIHSPLNIVILHTPFYGGIFLAEHYLHAIALSLESQRVGVRGGMSAIRFGPHEPACRTIRIVGQ</sequence>
<keyword evidence="2" id="KW-1185">Reference proteome</keyword>
<evidence type="ECO:0000313" key="1">
    <source>
        <dbReference type="EMBL" id="GIX77816.1"/>
    </source>
</evidence>
<reference evidence="1 2" key="1">
    <citation type="submission" date="2021-06" db="EMBL/GenBank/DDBJ databases">
        <title>Caerostris darwini draft genome.</title>
        <authorList>
            <person name="Kono N."/>
            <person name="Arakawa K."/>
        </authorList>
    </citation>
    <scope>NUCLEOTIDE SEQUENCE [LARGE SCALE GENOMIC DNA]</scope>
</reference>
<organism evidence="1 2">
    <name type="scientific">Caerostris darwini</name>
    <dbReference type="NCBI Taxonomy" id="1538125"/>
    <lineage>
        <taxon>Eukaryota</taxon>
        <taxon>Metazoa</taxon>
        <taxon>Ecdysozoa</taxon>
        <taxon>Arthropoda</taxon>
        <taxon>Chelicerata</taxon>
        <taxon>Arachnida</taxon>
        <taxon>Araneae</taxon>
        <taxon>Araneomorphae</taxon>
        <taxon>Entelegynae</taxon>
        <taxon>Araneoidea</taxon>
        <taxon>Araneidae</taxon>
        <taxon>Caerostris</taxon>
    </lineage>
</organism>
<proteinExistence type="predicted"/>
<dbReference type="AlphaFoldDB" id="A0AAV4N2E1"/>
<gene>
    <name evidence="1" type="ORF">CDAR_85111</name>
</gene>